<reference evidence="3" key="1">
    <citation type="journal article" date="2019" name="Int. J. Syst. Evol. Microbiol.">
        <title>The Global Catalogue of Microorganisms (GCM) 10K type strain sequencing project: providing services to taxonomists for standard genome sequencing and annotation.</title>
        <authorList>
            <consortium name="The Broad Institute Genomics Platform"/>
            <consortium name="The Broad Institute Genome Sequencing Center for Infectious Disease"/>
            <person name="Wu L."/>
            <person name="Ma J."/>
        </authorList>
    </citation>
    <scope>NUCLEOTIDE SEQUENCE [LARGE SCALE GENOMIC DNA]</scope>
    <source>
        <strain evidence="3">JCM 19212</strain>
    </source>
</reference>
<keyword evidence="3" id="KW-1185">Reference proteome</keyword>
<keyword evidence="1" id="KW-0732">Signal</keyword>
<sequence length="166" mass="18086">MRTHFTLTCVALLAALSIAPSARACGDHPSSADAGIAKQLESLDYEFEVDDDGDYRMIRDMDDDRTQLVFVISKVESYGVHKIREVWAPAYRSPEDDALPADIANRLLADSQDSKLGSWVKQGDMAVFVVKIAADASTPELKDAIEAAAKTADEMESDLTDGKDAF</sequence>
<comment type="caution">
    <text evidence="2">The sequence shown here is derived from an EMBL/GenBank/DDBJ whole genome shotgun (WGS) entry which is preliminary data.</text>
</comment>
<dbReference type="RefSeq" id="WP_158986194.1">
    <property type="nucleotide sequence ID" value="NZ_BAABKY010000002.1"/>
</dbReference>
<evidence type="ECO:0000256" key="1">
    <source>
        <dbReference type="SAM" id="SignalP"/>
    </source>
</evidence>
<organism evidence="2 3">
    <name type="scientific">Lysobacter panacisoli</name>
    <dbReference type="NCBI Taxonomy" id="1255263"/>
    <lineage>
        <taxon>Bacteria</taxon>
        <taxon>Pseudomonadati</taxon>
        <taxon>Pseudomonadota</taxon>
        <taxon>Gammaproteobacteria</taxon>
        <taxon>Lysobacterales</taxon>
        <taxon>Lysobacteraceae</taxon>
        <taxon>Lysobacter</taxon>
    </lineage>
</organism>
<dbReference type="Proteomes" id="UP001501083">
    <property type="component" value="Unassembled WGS sequence"/>
</dbReference>
<evidence type="ECO:0000313" key="2">
    <source>
        <dbReference type="EMBL" id="GAA5074391.1"/>
    </source>
</evidence>
<feature type="signal peptide" evidence="1">
    <location>
        <begin position="1"/>
        <end position="24"/>
    </location>
</feature>
<feature type="chain" id="PRO_5046416136" evidence="1">
    <location>
        <begin position="25"/>
        <end position="166"/>
    </location>
</feature>
<gene>
    <name evidence="2" type="ORF">GCM10025759_16660</name>
</gene>
<proteinExistence type="predicted"/>
<name>A0ABP9LE47_9GAMM</name>
<accession>A0ABP9LE47</accession>
<evidence type="ECO:0000313" key="3">
    <source>
        <dbReference type="Proteomes" id="UP001501083"/>
    </source>
</evidence>
<protein>
    <submittedName>
        <fullName evidence="2">Uncharacterized protein</fullName>
    </submittedName>
</protein>
<dbReference type="EMBL" id="BAABKY010000002">
    <property type="protein sequence ID" value="GAA5074391.1"/>
    <property type="molecule type" value="Genomic_DNA"/>
</dbReference>